<name>A0A9P4QAU2_9PEZI</name>
<keyword evidence="3" id="KW-1185">Reference proteome</keyword>
<protein>
    <submittedName>
        <fullName evidence="2">Uncharacterized protein</fullName>
    </submittedName>
</protein>
<sequence length="91" mass="10303">MNTFLGILILLLSFVLLLLAWWALSSCLGDDIRAAISGRSGNRSSQMRTYGLDYARSLGHGNHQGGWEQIEMEDMMDKGWQDEDYEESDKS</sequence>
<evidence type="ECO:0000313" key="2">
    <source>
        <dbReference type="EMBL" id="KAF2721566.1"/>
    </source>
</evidence>
<evidence type="ECO:0000256" key="1">
    <source>
        <dbReference type="SAM" id="SignalP"/>
    </source>
</evidence>
<organism evidence="2 3">
    <name type="scientific">Polychaeton citri CBS 116435</name>
    <dbReference type="NCBI Taxonomy" id="1314669"/>
    <lineage>
        <taxon>Eukaryota</taxon>
        <taxon>Fungi</taxon>
        <taxon>Dikarya</taxon>
        <taxon>Ascomycota</taxon>
        <taxon>Pezizomycotina</taxon>
        <taxon>Dothideomycetes</taxon>
        <taxon>Dothideomycetidae</taxon>
        <taxon>Capnodiales</taxon>
        <taxon>Capnodiaceae</taxon>
        <taxon>Polychaeton</taxon>
    </lineage>
</organism>
<dbReference type="OrthoDB" id="5391288at2759"/>
<dbReference type="Proteomes" id="UP000799441">
    <property type="component" value="Unassembled WGS sequence"/>
</dbReference>
<proteinExistence type="predicted"/>
<comment type="caution">
    <text evidence="2">The sequence shown here is derived from an EMBL/GenBank/DDBJ whole genome shotgun (WGS) entry which is preliminary data.</text>
</comment>
<accession>A0A9P4QAU2</accession>
<dbReference type="AlphaFoldDB" id="A0A9P4QAU2"/>
<gene>
    <name evidence="2" type="ORF">K431DRAFT_68610</name>
</gene>
<evidence type="ECO:0000313" key="3">
    <source>
        <dbReference type="Proteomes" id="UP000799441"/>
    </source>
</evidence>
<dbReference type="EMBL" id="MU003789">
    <property type="protein sequence ID" value="KAF2721566.1"/>
    <property type="molecule type" value="Genomic_DNA"/>
</dbReference>
<feature type="signal peptide" evidence="1">
    <location>
        <begin position="1"/>
        <end position="29"/>
    </location>
</feature>
<keyword evidence="1" id="KW-0732">Signal</keyword>
<feature type="chain" id="PRO_5040417630" evidence="1">
    <location>
        <begin position="30"/>
        <end position="91"/>
    </location>
</feature>
<reference evidence="2" key="1">
    <citation type="journal article" date="2020" name="Stud. Mycol.">
        <title>101 Dothideomycetes genomes: a test case for predicting lifestyles and emergence of pathogens.</title>
        <authorList>
            <person name="Haridas S."/>
            <person name="Albert R."/>
            <person name="Binder M."/>
            <person name="Bloem J."/>
            <person name="Labutti K."/>
            <person name="Salamov A."/>
            <person name="Andreopoulos B."/>
            <person name="Baker S."/>
            <person name="Barry K."/>
            <person name="Bills G."/>
            <person name="Bluhm B."/>
            <person name="Cannon C."/>
            <person name="Castanera R."/>
            <person name="Culley D."/>
            <person name="Daum C."/>
            <person name="Ezra D."/>
            <person name="Gonzalez J."/>
            <person name="Henrissat B."/>
            <person name="Kuo A."/>
            <person name="Liang C."/>
            <person name="Lipzen A."/>
            <person name="Lutzoni F."/>
            <person name="Magnuson J."/>
            <person name="Mondo S."/>
            <person name="Nolan M."/>
            <person name="Ohm R."/>
            <person name="Pangilinan J."/>
            <person name="Park H.-J."/>
            <person name="Ramirez L."/>
            <person name="Alfaro M."/>
            <person name="Sun H."/>
            <person name="Tritt A."/>
            <person name="Yoshinaga Y."/>
            <person name="Zwiers L.-H."/>
            <person name="Turgeon B."/>
            <person name="Goodwin S."/>
            <person name="Spatafora J."/>
            <person name="Crous P."/>
            <person name="Grigoriev I."/>
        </authorList>
    </citation>
    <scope>NUCLEOTIDE SEQUENCE</scope>
    <source>
        <strain evidence="2">CBS 116435</strain>
    </source>
</reference>